<keyword evidence="1 2" id="KW-0732">Signal</keyword>
<keyword evidence="5" id="KW-1185">Reference proteome</keyword>
<comment type="caution">
    <text evidence="4">The sequence shown here is derived from an EMBL/GenBank/DDBJ whole genome shotgun (WGS) entry which is preliminary data.</text>
</comment>
<evidence type="ECO:0000259" key="3">
    <source>
        <dbReference type="Pfam" id="PF10342"/>
    </source>
</evidence>
<gene>
    <name evidence="4" type="ORF">EKO27_g9713</name>
</gene>
<name>A0A439CTH4_9PEZI</name>
<protein>
    <recommendedName>
        <fullName evidence="3">Yeast cell wall synthesis Kre9/Knh1-like N-terminal domain-containing protein</fullName>
    </recommendedName>
</protein>
<dbReference type="AlphaFoldDB" id="A0A439CTH4"/>
<dbReference type="STRING" id="363999.A0A439CTH4"/>
<evidence type="ECO:0000313" key="5">
    <source>
        <dbReference type="Proteomes" id="UP000286045"/>
    </source>
</evidence>
<evidence type="ECO:0000313" key="4">
    <source>
        <dbReference type="EMBL" id="RWA05391.1"/>
    </source>
</evidence>
<evidence type="ECO:0000256" key="2">
    <source>
        <dbReference type="SAM" id="SignalP"/>
    </source>
</evidence>
<dbReference type="InterPro" id="IPR018466">
    <property type="entry name" value="Kre9/Knh1-like_N"/>
</dbReference>
<feature type="chain" id="PRO_5019457638" description="Yeast cell wall synthesis Kre9/Knh1-like N-terminal domain-containing protein" evidence="2">
    <location>
        <begin position="20"/>
        <end position="139"/>
    </location>
</feature>
<dbReference type="Pfam" id="PF10342">
    <property type="entry name" value="Kre9_KNH"/>
    <property type="match status" value="1"/>
</dbReference>
<dbReference type="Proteomes" id="UP000286045">
    <property type="component" value="Unassembled WGS sequence"/>
</dbReference>
<reference evidence="4 5" key="1">
    <citation type="submission" date="2018-12" db="EMBL/GenBank/DDBJ databases">
        <title>Draft genome sequence of Xylaria grammica IHI A82.</title>
        <authorList>
            <person name="Buettner E."/>
            <person name="Kellner H."/>
        </authorList>
    </citation>
    <scope>NUCLEOTIDE SEQUENCE [LARGE SCALE GENOMIC DNA]</scope>
    <source>
        <strain evidence="4 5">IHI A82</strain>
    </source>
</reference>
<accession>A0A439CTH4</accession>
<feature type="domain" description="Yeast cell wall synthesis Kre9/Knh1-like N-terminal" evidence="3">
    <location>
        <begin position="34"/>
        <end position="124"/>
    </location>
</feature>
<proteinExistence type="predicted"/>
<organism evidence="4 5">
    <name type="scientific">Xylaria grammica</name>
    <dbReference type="NCBI Taxonomy" id="363999"/>
    <lineage>
        <taxon>Eukaryota</taxon>
        <taxon>Fungi</taxon>
        <taxon>Dikarya</taxon>
        <taxon>Ascomycota</taxon>
        <taxon>Pezizomycotina</taxon>
        <taxon>Sordariomycetes</taxon>
        <taxon>Xylariomycetidae</taxon>
        <taxon>Xylariales</taxon>
        <taxon>Xylariaceae</taxon>
        <taxon>Xylaria</taxon>
    </lineage>
</organism>
<sequence length="139" mass="15244">MRFTIIFSSALAFAISAFAQVLEPTPWYAYVYFPYEDEVVGAGTTYTIAWDASELVGPATLFLLGGNDPATLHLWSTIASVDVNDAKYKWDVDCSFGEEEIYVIKIASDLDNGETFGLSPPFHIKGPNCHSTYSQGPSN</sequence>
<evidence type="ECO:0000256" key="1">
    <source>
        <dbReference type="ARBA" id="ARBA00022729"/>
    </source>
</evidence>
<dbReference type="EMBL" id="RYZI01000445">
    <property type="protein sequence ID" value="RWA05391.1"/>
    <property type="molecule type" value="Genomic_DNA"/>
</dbReference>
<feature type="signal peptide" evidence="2">
    <location>
        <begin position="1"/>
        <end position="19"/>
    </location>
</feature>